<dbReference type="AlphaFoldDB" id="A0A540LQ50"/>
<keyword evidence="2" id="KW-1185">Reference proteome</keyword>
<protein>
    <submittedName>
        <fullName evidence="1">Uncharacterized protein</fullName>
    </submittedName>
</protein>
<proteinExistence type="predicted"/>
<accession>A0A540LQ50</accession>
<sequence>MEGMVLVYGTLCEGQDEEKDDAKRPKNLTYYRIHDLPEIYCRSISSLTIIFDFVLLNLCHSSDHHVRGNAEKKRLLKRCLYQDFPVYPNLQVQGGKIKPFSLSCLISAKTYRQNGGPHSILRWKKRKYARRSFCLSLILSLTP</sequence>
<dbReference type="EMBL" id="VIEB01000505">
    <property type="protein sequence ID" value="TQD88617.1"/>
    <property type="molecule type" value="Genomic_DNA"/>
</dbReference>
<evidence type="ECO:0000313" key="2">
    <source>
        <dbReference type="Proteomes" id="UP000315295"/>
    </source>
</evidence>
<gene>
    <name evidence="1" type="ORF">C1H46_025816</name>
</gene>
<organism evidence="1 2">
    <name type="scientific">Malus baccata</name>
    <name type="common">Siberian crab apple</name>
    <name type="synonym">Pyrus baccata</name>
    <dbReference type="NCBI Taxonomy" id="106549"/>
    <lineage>
        <taxon>Eukaryota</taxon>
        <taxon>Viridiplantae</taxon>
        <taxon>Streptophyta</taxon>
        <taxon>Embryophyta</taxon>
        <taxon>Tracheophyta</taxon>
        <taxon>Spermatophyta</taxon>
        <taxon>Magnoliopsida</taxon>
        <taxon>eudicotyledons</taxon>
        <taxon>Gunneridae</taxon>
        <taxon>Pentapetalae</taxon>
        <taxon>rosids</taxon>
        <taxon>fabids</taxon>
        <taxon>Rosales</taxon>
        <taxon>Rosaceae</taxon>
        <taxon>Amygdaloideae</taxon>
        <taxon>Maleae</taxon>
        <taxon>Malus</taxon>
    </lineage>
</organism>
<name>A0A540LQ50_MALBA</name>
<comment type="caution">
    <text evidence="1">The sequence shown here is derived from an EMBL/GenBank/DDBJ whole genome shotgun (WGS) entry which is preliminary data.</text>
</comment>
<dbReference type="Proteomes" id="UP000315295">
    <property type="component" value="Unassembled WGS sequence"/>
</dbReference>
<reference evidence="1 2" key="1">
    <citation type="journal article" date="2019" name="G3 (Bethesda)">
        <title>Sequencing of a Wild Apple (Malus baccata) Genome Unravels the Differences Between Cultivated and Wild Apple Species Regarding Disease Resistance and Cold Tolerance.</title>
        <authorList>
            <person name="Chen X."/>
        </authorList>
    </citation>
    <scope>NUCLEOTIDE SEQUENCE [LARGE SCALE GENOMIC DNA]</scope>
    <source>
        <strain evidence="2">cv. Shandingzi</strain>
        <tissue evidence="1">Leaves</tissue>
    </source>
</reference>
<evidence type="ECO:0000313" key="1">
    <source>
        <dbReference type="EMBL" id="TQD88617.1"/>
    </source>
</evidence>